<proteinExistence type="predicted"/>
<gene>
    <name evidence="2" type="ORF">GCM10009838_84900</name>
</gene>
<evidence type="ECO:0000256" key="1">
    <source>
        <dbReference type="SAM" id="MobiDB-lite"/>
    </source>
</evidence>
<dbReference type="InterPro" id="IPR035903">
    <property type="entry name" value="HesB-like_dom_sf"/>
</dbReference>
<dbReference type="SUPFAM" id="SSF89360">
    <property type="entry name" value="HesB-like domain"/>
    <property type="match status" value="1"/>
</dbReference>
<comment type="caution">
    <text evidence="2">The sequence shown here is derived from an EMBL/GenBank/DDBJ whole genome shotgun (WGS) entry which is preliminary data.</text>
</comment>
<dbReference type="Proteomes" id="UP001499854">
    <property type="component" value="Unassembled WGS sequence"/>
</dbReference>
<dbReference type="Gene3D" id="2.60.300.12">
    <property type="entry name" value="HesB-like domain"/>
    <property type="match status" value="1"/>
</dbReference>
<organism evidence="2 3">
    <name type="scientific">Catenulispora subtropica</name>
    <dbReference type="NCBI Taxonomy" id="450798"/>
    <lineage>
        <taxon>Bacteria</taxon>
        <taxon>Bacillati</taxon>
        <taxon>Actinomycetota</taxon>
        <taxon>Actinomycetes</taxon>
        <taxon>Catenulisporales</taxon>
        <taxon>Catenulisporaceae</taxon>
        <taxon>Catenulispora</taxon>
    </lineage>
</organism>
<evidence type="ECO:0000313" key="3">
    <source>
        <dbReference type="Proteomes" id="UP001499854"/>
    </source>
</evidence>
<accession>A0ABN2TER8</accession>
<feature type="region of interest" description="Disordered" evidence="1">
    <location>
        <begin position="37"/>
        <end position="57"/>
    </location>
</feature>
<sequence length="99" mass="10084">MLTLTDRAVAAIATLTKQSDLPDESAGLRIVAHGAAQDSGRGELSLSLSQAPHGGDEVVESGTARVFLETEAATALDDQQLDATVGADGGVKFLIAPQP</sequence>
<reference evidence="2 3" key="1">
    <citation type="journal article" date="2019" name="Int. J. Syst. Evol. Microbiol.">
        <title>The Global Catalogue of Microorganisms (GCM) 10K type strain sequencing project: providing services to taxonomists for standard genome sequencing and annotation.</title>
        <authorList>
            <consortium name="The Broad Institute Genomics Platform"/>
            <consortium name="The Broad Institute Genome Sequencing Center for Infectious Disease"/>
            <person name="Wu L."/>
            <person name="Ma J."/>
        </authorList>
    </citation>
    <scope>NUCLEOTIDE SEQUENCE [LARGE SCALE GENOMIC DNA]</scope>
    <source>
        <strain evidence="2 3">JCM 16013</strain>
    </source>
</reference>
<protein>
    <recommendedName>
        <fullName evidence="4">HesB/YadR/YfhF-family protein</fullName>
    </recommendedName>
</protein>
<dbReference type="EMBL" id="BAAAQM010000087">
    <property type="protein sequence ID" value="GAA2005675.1"/>
    <property type="molecule type" value="Genomic_DNA"/>
</dbReference>
<keyword evidence="3" id="KW-1185">Reference proteome</keyword>
<evidence type="ECO:0008006" key="4">
    <source>
        <dbReference type="Google" id="ProtNLM"/>
    </source>
</evidence>
<evidence type="ECO:0000313" key="2">
    <source>
        <dbReference type="EMBL" id="GAA2005675.1"/>
    </source>
</evidence>
<name>A0ABN2TER8_9ACTN</name>
<dbReference type="RefSeq" id="WP_344662908.1">
    <property type="nucleotide sequence ID" value="NZ_BAAAQM010000087.1"/>
</dbReference>